<evidence type="ECO:0000313" key="2">
    <source>
        <dbReference type="Proteomes" id="UP001500064"/>
    </source>
</evidence>
<name>A0ABN2GWU7_9ACTN</name>
<keyword evidence="2" id="KW-1185">Reference proteome</keyword>
<sequence>MEDLPSAAEEHARPLGLSETVMYVTDPRQSRLVPLPGRQDQDDAPLKPVRIGGTLPGRAFRAVELAPARSPATPAE</sequence>
<accession>A0ABN2GWU7</accession>
<dbReference type="RefSeq" id="WP_346112967.1">
    <property type="nucleotide sequence ID" value="NZ_BAAAMU010000112.1"/>
</dbReference>
<dbReference type="EMBL" id="BAAAMU010000112">
    <property type="protein sequence ID" value="GAA1678140.1"/>
    <property type="molecule type" value="Genomic_DNA"/>
</dbReference>
<dbReference type="Proteomes" id="UP001500064">
    <property type="component" value="Unassembled WGS sequence"/>
</dbReference>
<evidence type="ECO:0000313" key="1">
    <source>
        <dbReference type="EMBL" id="GAA1678140.1"/>
    </source>
</evidence>
<reference evidence="1 2" key="1">
    <citation type="journal article" date="2019" name="Int. J. Syst. Evol. Microbiol.">
        <title>The Global Catalogue of Microorganisms (GCM) 10K type strain sequencing project: providing services to taxonomists for standard genome sequencing and annotation.</title>
        <authorList>
            <consortium name="The Broad Institute Genomics Platform"/>
            <consortium name="The Broad Institute Genome Sequencing Center for Infectious Disease"/>
            <person name="Wu L."/>
            <person name="Ma J."/>
        </authorList>
    </citation>
    <scope>NUCLEOTIDE SEQUENCE [LARGE SCALE GENOMIC DNA]</scope>
    <source>
        <strain evidence="1 2">JCM 13929</strain>
    </source>
</reference>
<organism evidence="1 2">
    <name type="scientific">Nonomuraea maheshkhaliensis</name>
    <dbReference type="NCBI Taxonomy" id="419590"/>
    <lineage>
        <taxon>Bacteria</taxon>
        <taxon>Bacillati</taxon>
        <taxon>Actinomycetota</taxon>
        <taxon>Actinomycetes</taxon>
        <taxon>Streptosporangiales</taxon>
        <taxon>Streptosporangiaceae</taxon>
        <taxon>Nonomuraea</taxon>
    </lineage>
</organism>
<gene>
    <name evidence="1" type="ORF">GCM10009733_088780</name>
</gene>
<protein>
    <submittedName>
        <fullName evidence="1">Uncharacterized protein</fullName>
    </submittedName>
</protein>
<proteinExistence type="predicted"/>
<comment type="caution">
    <text evidence="1">The sequence shown here is derived from an EMBL/GenBank/DDBJ whole genome shotgun (WGS) entry which is preliminary data.</text>
</comment>